<evidence type="ECO:0008006" key="2">
    <source>
        <dbReference type="Google" id="ProtNLM"/>
    </source>
</evidence>
<feature type="non-terminal residue" evidence="1">
    <location>
        <position position="232"/>
    </location>
</feature>
<protein>
    <recommendedName>
        <fullName evidence="2">Fibronectin type-III domain-containing protein</fullName>
    </recommendedName>
</protein>
<dbReference type="InterPro" id="IPR036116">
    <property type="entry name" value="FN3_sf"/>
</dbReference>
<dbReference type="AlphaFoldDB" id="A0A383E5L0"/>
<organism evidence="1">
    <name type="scientific">marine metagenome</name>
    <dbReference type="NCBI Taxonomy" id="408172"/>
    <lineage>
        <taxon>unclassified sequences</taxon>
        <taxon>metagenomes</taxon>
        <taxon>ecological metagenomes</taxon>
    </lineage>
</organism>
<dbReference type="InterPro" id="IPR013783">
    <property type="entry name" value="Ig-like_fold"/>
</dbReference>
<reference evidence="1" key="1">
    <citation type="submission" date="2018-05" db="EMBL/GenBank/DDBJ databases">
        <authorList>
            <person name="Lanie J.A."/>
            <person name="Ng W.-L."/>
            <person name="Kazmierczak K.M."/>
            <person name="Andrzejewski T.M."/>
            <person name="Davidsen T.M."/>
            <person name="Wayne K.J."/>
            <person name="Tettelin H."/>
            <person name="Glass J.I."/>
            <person name="Rusch D."/>
            <person name="Podicherti R."/>
            <person name="Tsui H.-C.T."/>
            <person name="Winkler M.E."/>
        </authorList>
    </citation>
    <scope>NUCLEOTIDE SEQUENCE</scope>
</reference>
<dbReference type="Gene3D" id="2.60.40.10">
    <property type="entry name" value="Immunoglobulins"/>
    <property type="match status" value="1"/>
</dbReference>
<name>A0A383E5L0_9ZZZZ</name>
<accession>A0A383E5L0</accession>
<proteinExistence type="predicted"/>
<sequence>MAPLALPALCVGTNQVHYSDGSDARQVRLTYRWQERDDWKVPSKVDGLTPDAGQPQAASRVRLTWAPGEGAQDYHFRLGLDTGAEHALSPVFDKIVSKTASAGECFWVAPEEGLLNPETDYYWKVRGRSPEGVWGPWSEPAHFRVAAPGLPVAASLAMDGERRIGVLQWHPNAQGTPPVAYEIHGSDERGFSARRESYEMLVSNEAQPHRQTEPSNLLAVIDAGPNPQFQVI</sequence>
<evidence type="ECO:0000313" key="1">
    <source>
        <dbReference type="EMBL" id="SVE51665.1"/>
    </source>
</evidence>
<dbReference type="EMBL" id="UINC01222752">
    <property type="protein sequence ID" value="SVE51665.1"/>
    <property type="molecule type" value="Genomic_DNA"/>
</dbReference>
<dbReference type="SUPFAM" id="SSF49265">
    <property type="entry name" value="Fibronectin type III"/>
    <property type="match status" value="1"/>
</dbReference>
<gene>
    <name evidence="1" type="ORF">METZ01_LOCUS504519</name>
</gene>